<evidence type="ECO:0000313" key="3">
    <source>
        <dbReference type="EMBL" id="GGF40527.1"/>
    </source>
</evidence>
<dbReference type="GO" id="GO:0043190">
    <property type="term" value="C:ATP-binding cassette (ABC) transporter complex"/>
    <property type="evidence" value="ECO:0007669"/>
    <property type="project" value="InterPro"/>
</dbReference>
<evidence type="ECO:0000256" key="1">
    <source>
        <dbReference type="SAM" id="SignalP"/>
    </source>
</evidence>
<dbReference type="PROSITE" id="PS51257">
    <property type="entry name" value="PROKAR_LIPOPROTEIN"/>
    <property type="match status" value="1"/>
</dbReference>
<protein>
    <submittedName>
        <fullName evidence="3">Glycine/betaine ABC transporter permease</fullName>
    </submittedName>
</protein>
<sequence length="308" mass="31722">MFTAGKKGRIAVIGAIAVSAAIALAGCSSSSSTPLGSSASASAGTIVIGSQAYYSNEIIAEIYAQALEANGQTVTRQFNIGQRDAYLPSVENGTITLFPEYTGNLLQYLDKTATATTSADVYAALQKAVPDNLTVLDQAPAADQDAYVVTKAFSDANGVTSIADLAKVPNLTLGANQEFSTRPYGPTGALSTYGVTLGFTPINDSGGPLTVQALQNNTVQVADIYTSSSAITKDNLVVLSDPKGLILASNVVPLINKAAATPEVTSVINKVDAALTSSELAALNDESTVDQKSSADIAKAWLAKEKLF</sequence>
<dbReference type="InterPro" id="IPR007210">
    <property type="entry name" value="ABC_Gly_betaine_transp_sub-bd"/>
</dbReference>
<comment type="caution">
    <text evidence="3">The sequence shown here is derived from an EMBL/GenBank/DDBJ whole genome shotgun (WGS) entry which is preliminary data.</text>
</comment>
<organism evidence="3 4">
    <name type="scientific">Subtercola lobariae</name>
    <dbReference type="NCBI Taxonomy" id="1588641"/>
    <lineage>
        <taxon>Bacteria</taxon>
        <taxon>Bacillati</taxon>
        <taxon>Actinomycetota</taxon>
        <taxon>Actinomycetes</taxon>
        <taxon>Micrococcales</taxon>
        <taxon>Microbacteriaceae</taxon>
        <taxon>Subtercola</taxon>
    </lineage>
</organism>
<feature type="chain" id="PRO_5039302289" evidence="1">
    <location>
        <begin position="26"/>
        <end position="308"/>
    </location>
</feature>
<dbReference type="GO" id="GO:0022857">
    <property type="term" value="F:transmembrane transporter activity"/>
    <property type="evidence" value="ECO:0007669"/>
    <property type="project" value="InterPro"/>
</dbReference>
<dbReference type="Gene3D" id="3.40.190.120">
    <property type="entry name" value="Osmoprotection protein (prox), domain 2"/>
    <property type="match status" value="1"/>
</dbReference>
<reference evidence="3 4" key="1">
    <citation type="journal article" date="2014" name="Int. J. Syst. Evol. Microbiol.">
        <title>Complete genome sequence of Corynebacterium casei LMG S-19264T (=DSM 44701T), isolated from a smear-ripened cheese.</title>
        <authorList>
            <consortium name="US DOE Joint Genome Institute (JGI-PGF)"/>
            <person name="Walter F."/>
            <person name="Albersmeier A."/>
            <person name="Kalinowski J."/>
            <person name="Ruckert C."/>
        </authorList>
    </citation>
    <scope>NUCLEOTIDE SEQUENCE [LARGE SCALE GENOMIC DNA]</scope>
    <source>
        <strain evidence="3 4">CGMCC 1.12976</strain>
    </source>
</reference>
<keyword evidence="4" id="KW-1185">Reference proteome</keyword>
<dbReference type="RefSeq" id="WP_188681026.1">
    <property type="nucleotide sequence ID" value="NZ_BMGP01000008.1"/>
</dbReference>
<feature type="domain" description="ABC-type glycine betaine transport system substrate-binding" evidence="2">
    <location>
        <begin position="45"/>
        <end position="304"/>
    </location>
</feature>
<dbReference type="SUPFAM" id="SSF53850">
    <property type="entry name" value="Periplasmic binding protein-like II"/>
    <property type="match status" value="1"/>
</dbReference>
<dbReference type="Proteomes" id="UP000598775">
    <property type="component" value="Unassembled WGS sequence"/>
</dbReference>
<gene>
    <name evidence="3" type="ORF">GCM10011399_36610</name>
</gene>
<dbReference type="EMBL" id="BMGP01000008">
    <property type="protein sequence ID" value="GGF40527.1"/>
    <property type="molecule type" value="Genomic_DNA"/>
</dbReference>
<name>A0A917F421_9MICO</name>
<keyword evidence="1" id="KW-0732">Signal</keyword>
<feature type="signal peptide" evidence="1">
    <location>
        <begin position="1"/>
        <end position="25"/>
    </location>
</feature>
<dbReference type="Pfam" id="PF04069">
    <property type="entry name" value="OpuAC"/>
    <property type="match status" value="1"/>
</dbReference>
<dbReference type="Gene3D" id="3.40.190.10">
    <property type="entry name" value="Periplasmic binding protein-like II"/>
    <property type="match status" value="1"/>
</dbReference>
<dbReference type="CDD" id="cd13606">
    <property type="entry name" value="PBP2_ProX_like"/>
    <property type="match status" value="1"/>
</dbReference>
<evidence type="ECO:0000313" key="4">
    <source>
        <dbReference type="Proteomes" id="UP000598775"/>
    </source>
</evidence>
<evidence type="ECO:0000259" key="2">
    <source>
        <dbReference type="Pfam" id="PF04069"/>
    </source>
</evidence>
<accession>A0A917F421</accession>
<dbReference type="AlphaFoldDB" id="A0A917F421"/>
<proteinExistence type="predicted"/>